<protein>
    <recommendedName>
        <fullName evidence="10">DNA topoisomerase I</fullName>
        <ecNumber evidence="10">5.6.2.1</ecNumber>
    </recommendedName>
    <alternativeName>
        <fullName evidence="10">DNA topoisomerase 1</fullName>
    </alternativeName>
</protein>
<comment type="similarity">
    <text evidence="3 9 10">Belongs to the type IB topoisomerase family.</text>
</comment>
<dbReference type="InterPro" id="IPR014727">
    <property type="entry name" value="TopoI_cat_a/b-sub_euk"/>
</dbReference>
<evidence type="ECO:0000256" key="3">
    <source>
        <dbReference type="ARBA" id="ARBA00006645"/>
    </source>
</evidence>
<dbReference type="FunFam" id="3.90.15.10:FF:000001">
    <property type="entry name" value="DNA topoisomerase I"/>
    <property type="match status" value="1"/>
</dbReference>
<dbReference type="GO" id="GO:0007059">
    <property type="term" value="P:chromosome segregation"/>
    <property type="evidence" value="ECO:0007669"/>
    <property type="project" value="TreeGrafter"/>
</dbReference>
<dbReference type="EMBL" id="JAGTTL010000024">
    <property type="protein sequence ID" value="KAK6303840.1"/>
    <property type="molecule type" value="Genomic_DNA"/>
</dbReference>
<dbReference type="InterPro" id="IPR001631">
    <property type="entry name" value="TopoI"/>
</dbReference>
<keyword evidence="7 9" id="KW-0413">Isomerase</keyword>
<dbReference type="GO" id="GO:0003677">
    <property type="term" value="F:DNA binding"/>
    <property type="evidence" value="ECO:0007669"/>
    <property type="project" value="UniProtKB-UniRule"/>
</dbReference>
<dbReference type="InterPro" id="IPR036202">
    <property type="entry name" value="TopoI_DNA-bd_euk_N_sf"/>
</dbReference>
<dbReference type="Gene3D" id="3.90.15.10">
    <property type="entry name" value="Topoisomerase I, Chain A, domain 3"/>
    <property type="match status" value="1"/>
</dbReference>
<evidence type="ECO:0000256" key="7">
    <source>
        <dbReference type="ARBA" id="ARBA00023235"/>
    </source>
</evidence>
<dbReference type="InterPro" id="IPR048045">
    <property type="entry name" value="Topoisomer_I_DNA-bd"/>
</dbReference>
<dbReference type="InterPro" id="IPR011010">
    <property type="entry name" value="DNA_brk_join_enz"/>
</dbReference>
<evidence type="ECO:0000256" key="9">
    <source>
        <dbReference type="PROSITE-ProRule" id="PRU01382"/>
    </source>
</evidence>
<dbReference type="Gene3D" id="2.170.11.10">
    <property type="entry name" value="DNA Topoisomerase I, domain 2"/>
    <property type="match status" value="1"/>
</dbReference>
<feature type="compositionally biased region" description="Basic and acidic residues" evidence="11">
    <location>
        <begin position="40"/>
        <end position="219"/>
    </location>
</feature>
<evidence type="ECO:0000256" key="5">
    <source>
        <dbReference type="ARBA" id="ARBA00023108"/>
    </source>
</evidence>
<keyword evidence="6 9" id="KW-0238">DNA-binding</keyword>
<dbReference type="Pfam" id="PF01028">
    <property type="entry name" value="Topoisom_I"/>
    <property type="match status" value="1"/>
</dbReference>
<comment type="catalytic activity">
    <reaction evidence="1 9 10">
        <text>ATP-independent breakage of single-stranded DNA, followed by passage and rejoining.</text>
        <dbReference type="EC" id="5.6.2.1"/>
    </reaction>
</comment>
<feature type="compositionally biased region" description="Basic and acidic residues" evidence="11">
    <location>
        <begin position="1"/>
        <end position="10"/>
    </location>
</feature>
<evidence type="ECO:0000256" key="1">
    <source>
        <dbReference type="ARBA" id="ARBA00000213"/>
    </source>
</evidence>
<dbReference type="Pfam" id="PF02919">
    <property type="entry name" value="Topoisom_I_N"/>
    <property type="match status" value="1"/>
</dbReference>
<name>A0AAN8L7S0_9TELE</name>
<dbReference type="GO" id="GO:0048511">
    <property type="term" value="P:rhythmic process"/>
    <property type="evidence" value="ECO:0007669"/>
    <property type="project" value="UniProtKB-KW"/>
</dbReference>
<feature type="region of interest" description="Disordered" evidence="11">
    <location>
        <begin position="1"/>
        <end position="308"/>
    </location>
</feature>
<feature type="compositionally biased region" description="Basic and acidic residues" evidence="11">
    <location>
        <begin position="251"/>
        <end position="273"/>
    </location>
</feature>
<dbReference type="PANTHER" id="PTHR10290">
    <property type="entry name" value="DNA TOPOISOMERASE I"/>
    <property type="match status" value="1"/>
</dbReference>
<dbReference type="EC" id="5.6.2.1" evidence="10"/>
<dbReference type="SMART" id="SM00435">
    <property type="entry name" value="TOPEUc"/>
    <property type="match status" value="1"/>
</dbReference>
<keyword evidence="14" id="KW-1185">Reference proteome</keyword>
<dbReference type="CDD" id="cd00659">
    <property type="entry name" value="Topo_IB_C"/>
    <property type="match status" value="1"/>
</dbReference>
<keyword evidence="4 9" id="KW-0799">Topoisomerase</keyword>
<dbReference type="InterPro" id="IPR008336">
    <property type="entry name" value="TopoI_DNA-bd_euk"/>
</dbReference>
<dbReference type="PROSITE" id="PS00176">
    <property type="entry name" value="TOPO_IB_1"/>
    <property type="match status" value="1"/>
</dbReference>
<dbReference type="PRINTS" id="PR00416">
    <property type="entry name" value="EUTPISMRASEI"/>
</dbReference>
<evidence type="ECO:0000256" key="10">
    <source>
        <dbReference type="RuleBase" id="RU365101"/>
    </source>
</evidence>
<dbReference type="Gene3D" id="1.10.132.10">
    <property type="match status" value="1"/>
</dbReference>
<keyword evidence="8" id="KW-0539">Nucleus</keyword>
<feature type="region of interest" description="Disordered" evidence="11">
    <location>
        <begin position="762"/>
        <end position="789"/>
    </location>
</feature>
<evidence type="ECO:0000313" key="13">
    <source>
        <dbReference type="EMBL" id="KAK6303840.1"/>
    </source>
</evidence>
<gene>
    <name evidence="13" type="ORF">J4Q44_G00262940</name>
</gene>
<dbReference type="Proteomes" id="UP001356427">
    <property type="component" value="Unassembled WGS sequence"/>
</dbReference>
<dbReference type="InterPro" id="IPR013030">
    <property type="entry name" value="DNA_topo_DNA_db_N_dom2"/>
</dbReference>
<dbReference type="GO" id="GO:0005694">
    <property type="term" value="C:chromosome"/>
    <property type="evidence" value="ECO:0007669"/>
    <property type="project" value="InterPro"/>
</dbReference>
<organism evidence="13 14">
    <name type="scientific">Coregonus suidteri</name>
    <dbReference type="NCBI Taxonomy" id="861788"/>
    <lineage>
        <taxon>Eukaryota</taxon>
        <taxon>Metazoa</taxon>
        <taxon>Chordata</taxon>
        <taxon>Craniata</taxon>
        <taxon>Vertebrata</taxon>
        <taxon>Euteleostomi</taxon>
        <taxon>Actinopterygii</taxon>
        <taxon>Neopterygii</taxon>
        <taxon>Teleostei</taxon>
        <taxon>Protacanthopterygii</taxon>
        <taxon>Salmoniformes</taxon>
        <taxon>Salmonidae</taxon>
        <taxon>Coregoninae</taxon>
        <taxon>Coregonus</taxon>
    </lineage>
</organism>
<evidence type="ECO:0000256" key="2">
    <source>
        <dbReference type="ARBA" id="ARBA00004123"/>
    </source>
</evidence>
<accession>A0AAN8L7S0</accession>
<reference evidence="13 14" key="1">
    <citation type="submission" date="2021-04" db="EMBL/GenBank/DDBJ databases">
        <authorList>
            <person name="De Guttry C."/>
            <person name="Zahm M."/>
            <person name="Klopp C."/>
            <person name="Cabau C."/>
            <person name="Louis A."/>
            <person name="Berthelot C."/>
            <person name="Parey E."/>
            <person name="Roest Crollius H."/>
            <person name="Montfort J."/>
            <person name="Robinson-Rechavi M."/>
            <person name="Bucao C."/>
            <person name="Bouchez O."/>
            <person name="Gislard M."/>
            <person name="Lluch J."/>
            <person name="Milhes M."/>
            <person name="Lampietro C."/>
            <person name="Lopez Roques C."/>
            <person name="Donnadieu C."/>
            <person name="Braasch I."/>
            <person name="Desvignes T."/>
            <person name="Postlethwait J."/>
            <person name="Bobe J."/>
            <person name="Wedekind C."/>
            <person name="Guiguen Y."/>
        </authorList>
    </citation>
    <scope>NUCLEOTIDE SEQUENCE [LARGE SCALE GENOMIC DNA]</scope>
    <source>
        <strain evidence="13">Cs_M1</strain>
        <tissue evidence="13">Blood</tissue>
    </source>
</reference>
<keyword evidence="5" id="KW-0090">Biological rhythms</keyword>
<dbReference type="Gene3D" id="1.10.10.41">
    <property type="entry name" value="Yeast DNA topoisomerase - domain 1"/>
    <property type="match status" value="1"/>
</dbReference>
<dbReference type="InterPro" id="IPR018521">
    <property type="entry name" value="TopoIB_AS"/>
</dbReference>
<dbReference type="InterPro" id="IPR025834">
    <property type="entry name" value="TopoI_C_dom"/>
</dbReference>
<evidence type="ECO:0000259" key="12">
    <source>
        <dbReference type="SMART" id="SM00435"/>
    </source>
</evidence>
<evidence type="ECO:0000313" key="14">
    <source>
        <dbReference type="Proteomes" id="UP001356427"/>
    </source>
</evidence>
<comment type="function">
    <text evidence="10">Releases the supercoiling and torsional tension of DNA introduced during the DNA replication and transcription by transiently cleaving and rejoining one strand of the DNA duplex. Introduces a single-strand break via transesterification at the specific target site 5'-[CT]CCTTp site in duplex DNA. The scissile phosphodiester is attacked by the catalytic tyrosine of the enzyme, resulting in the formation of a DNA-(3'-phosphotyrosyl)-enzyme intermediate and the expulsion of a 5'-OH DNA strand. The free DNA strand then undergoes passage around the unbroken strand thus removing DNA supercoils. Finally, in the religation step, the DNA 5'-OH attacks the covalent intermediate to expel the active-site tyrosine and restore the DNA phosphodiester backbone.</text>
</comment>
<dbReference type="CDD" id="cd03488">
    <property type="entry name" value="Topoisomer_IB_N_htopoI_like"/>
    <property type="match status" value="1"/>
</dbReference>
<evidence type="ECO:0000256" key="8">
    <source>
        <dbReference type="ARBA" id="ARBA00023242"/>
    </source>
</evidence>
<proteinExistence type="inferred from homology"/>
<evidence type="ECO:0000256" key="6">
    <source>
        <dbReference type="ARBA" id="ARBA00023125"/>
    </source>
</evidence>
<comment type="caution">
    <text evidence="13">The sequence shown here is derived from an EMBL/GenBank/DDBJ whole genome shotgun (WGS) entry which is preliminary data.</text>
</comment>
<dbReference type="AlphaFoldDB" id="A0AAN8L7S0"/>
<dbReference type="InterPro" id="IPR051062">
    <property type="entry name" value="Topoisomerase_IB"/>
</dbReference>
<feature type="active site" description="O-(3'-phospho-DNA)-tyrosine intermediate" evidence="9">
    <location>
        <position position="830"/>
    </location>
</feature>
<dbReference type="Pfam" id="PF14370">
    <property type="entry name" value="Topo_C_assoc"/>
    <property type="match status" value="1"/>
</dbReference>
<dbReference type="InterPro" id="IPR013034">
    <property type="entry name" value="DNA_topo_DNA_db_N_dom1"/>
</dbReference>
<feature type="compositionally biased region" description="Basic residues" evidence="11">
    <location>
        <begin position="22"/>
        <end position="39"/>
    </location>
</feature>
<dbReference type="SUPFAM" id="SSF46596">
    <property type="entry name" value="Eukaryotic DNA topoisomerase I, dispensable insert domain"/>
    <property type="match status" value="1"/>
</dbReference>
<sequence length="872" mass="104220">MSGDHGERDSQVNSGSRANDSHKHKDKHKDKEHRHKEHKKDKEREKAKYSNSEHREHSEKKHRDKEKEKERLKHSDGSVDRHREKQKEEERLKHSDGSVDRHREKQKEEERLKHSDGSVDRHREKQKEEERLKHSDGSVDRHREKQKEEERLKHSDGSVDRHREKQKEEERLKHSDGSVDRHREKQKEKDKEKRREEKVKSSHVEGKPKKEKENGHAREMWSSPSPSPPPIKSEPEEDNGLYPSPKHNKTLKRERDEEEFEYKPKKMKTENGKKAKKRKQEYEDEEEEEEIKPKKKAKDKKAKKEPEEKWKWWEEERSTDGSKWKFLEHKGPVLAPPYEPLPGHVRFFYDGKPLRLSAPAEEVATFFAKMLDHEYTTKDMFRKNFYKDWRKEMTSEEKSKITDINKCNFTEMSEYFKAQSEARKQMSKDEKLKIKEENERILQEYGFCVMDNHKERIGNFRIEPPGLFRGRGDHPKMGMLKRRIRPEDIIINCSKDSKHPKPPQGTRWKEVRHDNKVTWLVSWTENIQGSIKYIMLNPSSRIKGEKDWQKYETARRLKKCVDRLRAQYREDWKSKEMRIRQRAVALYFIDKLALRAGNEKEEGETADTVGCCSLRVEHIKLYPKMDDQEYVVEFDFLGKDSIRYYNKMPVEKRVFKNLQLFLENKQPEDDLFDRLNTSILNKHLQELMDGLTAKVFRTYNASITLQQQLKELTSPDESIPAKILSYNRANRAVAILCNHQRAPPKTFEKSMQNLQTKIDEKQKQLSTTRKQLKGAKTEHKASHDDRSKKMVEVKRKAVQRIEEQLMKLQMQATDREENKQIALGTSKLNYLDPRISVAWVKKWDVPIEKIYNKTQREKFAWAIDMAEEDYEF</sequence>
<dbReference type="InterPro" id="IPR013499">
    <property type="entry name" value="TopoI_euk"/>
</dbReference>
<dbReference type="SUPFAM" id="SSF56349">
    <property type="entry name" value="DNA breaking-rejoining enzymes"/>
    <property type="match status" value="1"/>
</dbReference>
<dbReference type="PROSITE" id="PS52038">
    <property type="entry name" value="TOPO_IB_2"/>
    <property type="match status" value="1"/>
</dbReference>
<dbReference type="InterPro" id="IPR013500">
    <property type="entry name" value="TopoI_cat_euk"/>
</dbReference>
<feature type="compositionally biased region" description="Basic and acidic residues" evidence="11">
    <location>
        <begin position="775"/>
        <end position="789"/>
    </location>
</feature>
<dbReference type="FunFam" id="1.10.10.41:FF:000001">
    <property type="entry name" value="DNA topoisomerase I"/>
    <property type="match status" value="1"/>
</dbReference>
<feature type="domain" description="DNA topoisomerase I eukaryotic-type" evidence="12">
    <location>
        <begin position="467"/>
        <end position="844"/>
    </location>
</feature>
<dbReference type="GO" id="GO:0005730">
    <property type="term" value="C:nucleolus"/>
    <property type="evidence" value="ECO:0007669"/>
    <property type="project" value="TreeGrafter"/>
</dbReference>
<evidence type="ECO:0000256" key="11">
    <source>
        <dbReference type="SAM" id="MobiDB-lite"/>
    </source>
</evidence>
<comment type="subcellular location">
    <subcellularLocation>
        <location evidence="2">Nucleus</location>
    </subcellularLocation>
</comment>
<dbReference type="SUPFAM" id="SSF56741">
    <property type="entry name" value="Eukaryotic DNA topoisomerase I, N-terminal DNA-binding fragment"/>
    <property type="match status" value="1"/>
</dbReference>
<dbReference type="GO" id="GO:0003917">
    <property type="term" value="F:DNA topoisomerase type I (single strand cut, ATP-independent) activity"/>
    <property type="evidence" value="ECO:0007669"/>
    <property type="project" value="UniProtKB-UniRule"/>
</dbReference>
<dbReference type="PANTHER" id="PTHR10290:SF5">
    <property type="entry name" value="DNA TOPOISOMERASE 1"/>
    <property type="match status" value="1"/>
</dbReference>
<dbReference type="InterPro" id="IPR014711">
    <property type="entry name" value="TopoI_cat_a-hlx-sub_euk"/>
</dbReference>
<dbReference type="GO" id="GO:0006265">
    <property type="term" value="P:DNA topological change"/>
    <property type="evidence" value="ECO:0007669"/>
    <property type="project" value="UniProtKB-UniRule"/>
</dbReference>
<dbReference type="FunFam" id="2.170.11.10:FF:000002">
    <property type="entry name" value="DNA topoisomerase I"/>
    <property type="match status" value="1"/>
</dbReference>
<dbReference type="FunFam" id="1.10.132.10:FF:000001">
    <property type="entry name" value="DNA topoisomerase I"/>
    <property type="match status" value="1"/>
</dbReference>
<evidence type="ECO:0000256" key="4">
    <source>
        <dbReference type="ARBA" id="ARBA00023029"/>
    </source>
</evidence>
<dbReference type="GO" id="GO:0006260">
    <property type="term" value="P:DNA replication"/>
    <property type="evidence" value="ECO:0007669"/>
    <property type="project" value="TreeGrafter"/>
</dbReference>